<evidence type="ECO:0000313" key="5">
    <source>
        <dbReference type="Proteomes" id="UP000251186"/>
    </source>
</evidence>
<sequence>MKRGWQAIALTAVLAAVASGAGTWISASWVLSRREPPSLHDIVHHDLKLSPDQLTRIDAVEARFAARRPALEADVRAANQELARAIARSDGDGPQVQAAVDHFHVAMGALQKETIAHVFEMRSVLTPAQAEVFDDRIVEALAPDEG</sequence>
<dbReference type="Proteomes" id="UP000251186">
    <property type="component" value="Unassembled WGS sequence"/>
</dbReference>
<evidence type="ECO:0000313" key="3">
    <source>
        <dbReference type="EMBL" id="SPU55190.1"/>
    </source>
</evidence>
<dbReference type="Proteomes" id="UP000197050">
    <property type="component" value="Chromosome"/>
</dbReference>
<dbReference type="InterPro" id="IPR025961">
    <property type="entry name" value="Metal_resist"/>
</dbReference>
<proteinExistence type="predicted"/>
<dbReference type="EMBL" id="UAQP01000014">
    <property type="protein sequence ID" value="SPU55190.1"/>
    <property type="molecule type" value="Genomic_DNA"/>
</dbReference>
<reference evidence="2 6" key="4">
    <citation type="submission" date="2020-08" db="EMBL/GenBank/DDBJ databases">
        <title>Functional genomics of gut bacteria from endangered species of beetles.</title>
        <authorList>
            <person name="Carlos-Shanley C."/>
        </authorList>
    </citation>
    <scope>NUCLEOTIDE SEQUENCE [LARGE SCALE GENOMIC DNA]</scope>
    <source>
        <strain evidence="2 6">S00192</strain>
    </source>
</reference>
<evidence type="ECO:0000313" key="2">
    <source>
        <dbReference type="EMBL" id="MBB5772578.1"/>
    </source>
</evidence>
<name>A0A1Z3U7M3_BREVE</name>
<protein>
    <submittedName>
        <fullName evidence="1">Heavy metal resistance protein</fullName>
    </submittedName>
    <submittedName>
        <fullName evidence="3">Nickel and cobalt resistance protein CnrR</fullName>
    </submittedName>
    <submittedName>
        <fullName evidence="2">Spy/CpxP family protein refolding chaperone</fullName>
    </submittedName>
</protein>
<reference evidence="3 5" key="3">
    <citation type="submission" date="2018-06" db="EMBL/GenBank/DDBJ databases">
        <authorList>
            <consortium name="Pathogen Informatics"/>
            <person name="Doyle S."/>
        </authorList>
    </citation>
    <scope>NUCLEOTIDE SEQUENCE [LARGE SCALE GENOMIC DNA]</scope>
    <source>
        <strain evidence="3 5">NCTC11166</strain>
    </source>
</reference>
<evidence type="ECO:0000313" key="4">
    <source>
        <dbReference type="Proteomes" id="UP000197050"/>
    </source>
</evidence>
<dbReference type="Gene3D" id="1.20.120.1490">
    <property type="match status" value="1"/>
</dbReference>
<evidence type="ECO:0000313" key="1">
    <source>
        <dbReference type="EMBL" id="ASE39287.1"/>
    </source>
</evidence>
<reference evidence="4" key="1">
    <citation type="submission" date="2017-06" db="EMBL/GenBank/DDBJ databases">
        <title>FDA dAtabase for Regulatory Grade micrObial Sequences (FDA-ARGOS): Supporting development and validation of Infectious Disease Dx tests.</title>
        <authorList>
            <person name="Minogue T."/>
            <person name="Wolcott M."/>
            <person name="Wasieloski L."/>
            <person name="Aguilar W."/>
            <person name="Moore D."/>
            <person name="Tallon L."/>
            <person name="Sadzewicz L."/>
            <person name="Sengamalay N."/>
            <person name="Ott S."/>
            <person name="Godinez A."/>
            <person name="Nagaraj S."/>
            <person name="Nadendla S."/>
            <person name="Geyer C."/>
            <person name="Sichtig H."/>
        </authorList>
    </citation>
    <scope>NUCLEOTIDE SEQUENCE [LARGE SCALE GENOMIC DNA]</scope>
    <source>
        <strain evidence="4">FDAARGOS_289</strain>
    </source>
</reference>
<dbReference type="EMBL" id="CP022048">
    <property type="protein sequence ID" value="ASE39287.1"/>
    <property type="molecule type" value="Genomic_DNA"/>
</dbReference>
<gene>
    <name evidence="3" type="primary">cnrR_2</name>
    <name evidence="1" type="ORF">CEP68_07080</name>
    <name evidence="2" type="ORF">HNP47_002594</name>
    <name evidence="3" type="ORF">NCTC11166_02585</name>
</gene>
<accession>A0A1Z3U7M3</accession>
<evidence type="ECO:0000313" key="6">
    <source>
        <dbReference type="Proteomes" id="UP000556201"/>
    </source>
</evidence>
<dbReference type="Pfam" id="PF13801">
    <property type="entry name" value="Metal_resist"/>
    <property type="match status" value="1"/>
</dbReference>
<dbReference type="GeneID" id="34015991"/>
<organism evidence="1 4">
    <name type="scientific">Brevundimonas vesicularis</name>
    <name type="common">Pseudomonas vesicularis</name>
    <dbReference type="NCBI Taxonomy" id="41276"/>
    <lineage>
        <taxon>Bacteria</taxon>
        <taxon>Pseudomonadati</taxon>
        <taxon>Pseudomonadota</taxon>
        <taxon>Alphaproteobacteria</taxon>
        <taxon>Caulobacterales</taxon>
        <taxon>Caulobacteraceae</taxon>
        <taxon>Brevundimonas</taxon>
    </lineage>
</organism>
<dbReference type="AlphaFoldDB" id="A0A1Z3U7M3"/>
<reference evidence="1" key="2">
    <citation type="submission" date="2017-12" db="EMBL/GenBank/DDBJ databases">
        <title>FDA dAtabase for Regulatory Grade micrObial Sequences (FDA-ARGOS): Supporting development and validation of Infectious Disease Dx tests.</title>
        <authorList>
            <person name="Campos J."/>
            <person name="Goldberg B."/>
            <person name="Tallon L."/>
            <person name="Sadzewicz L."/>
            <person name="Sengamalay N."/>
            <person name="Ott S."/>
            <person name="Godinez A."/>
            <person name="Nagaraj S."/>
            <person name="Vavikolanu K."/>
            <person name="Vyas G."/>
            <person name="Nadendla S."/>
            <person name="Aluvathingal J."/>
            <person name="Geyer C."/>
            <person name="Nandy P."/>
            <person name="Hobson J."/>
            <person name="Sichtig H."/>
        </authorList>
    </citation>
    <scope>NUCLEOTIDE SEQUENCE</scope>
    <source>
        <strain evidence="1">FDAARGOS_289</strain>
    </source>
</reference>
<dbReference type="Proteomes" id="UP000556201">
    <property type="component" value="Unassembled WGS sequence"/>
</dbReference>
<dbReference type="RefSeq" id="WP_088582505.1">
    <property type="nucleotide sequence ID" value="NZ_CP022048.2"/>
</dbReference>
<dbReference type="KEGG" id="bvc:CEP68_07080"/>
<dbReference type="EMBL" id="JACHLJ010000003">
    <property type="protein sequence ID" value="MBB5772578.1"/>
    <property type="molecule type" value="Genomic_DNA"/>
</dbReference>